<keyword evidence="10" id="KW-0998">Cell outer membrane</keyword>
<dbReference type="PANTHER" id="PTHR34501">
    <property type="entry name" value="PROTEIN YDDL-RELATED"/>
    <property type="match status" value="1"/>
</dbReference>
<keyword evidence="5" id="KW-0812">Transmembrane</keyword>
<name>S3BCB3_9BURK</name>
<keyword evidence="6 11" id="KW-0732">Signal</keyword>
<dbReference type="GO" id="GO:0046930">
    <property type="term" value="C:pore complex"/>
    <property type="evidence" value="ECO:0007669"/>
    <property type="project" value="UniProtKB-KW"/>
</dbReference>
<evidence type="ECO:0000256" key="9">
    <source>
        <dbReference type="ARBA" id="ARBA00023136"/>
    </source>
</evidence>
<dbReference type="eggNOG" id="COG3203">
    <property type="taxonomic scope" value="Bacteria"/>
</dbReference>
<dbReference type="PATRIC" id="fig|1203554.3.peg.1460"/>
<dbReference type="PANTHER" id="PTHR34501:SF9">
    <property type="entry name" value="MAJOR OUTER MEMBRANE PROTEIN P.IA"/>
    <property type="match status" value="1"/>
</dbReference>
<sequence length="390" mass="40729">MKKTLAALAVLGAFAGSAAAADVTLYGVVDLGLNYQYSKVGDADAVNTFKEQAGQNSGSRFGLKGTEDLGNGVKVGFILENGFAADDGTMSQGGRLFGREANLFVTGDFGTLSMGRVGALSAGVGSYNVVYGYTVFGTGWGDTAGAKSLFNLSDRDRMDNTVTYVTPSFAGVKVYAQYSFNRNGQEVAGNERNNDRYAGLGAKYELGAFSTGLVVDTVLNAANTPANSEDSLGVTWGASYDFGVAKVYGMAQYGKNENKMGGYSVTDIKENQTGFAAVDGEGLEGYALTLGATAPVLGGTVYAQANYVDGETSADVTSTHATADKAVKTADFDRWGLSAAYSYPFSKRTMVYTFAAYSEGTLKVTGVVSGAVDKTKTKKGEFGLGLVHKF</sequence>
<gene>
    <name evidence="13" type="ORF">HMPREF1476_01398</name>
</gene>
<keyword evidence="14" id="KW-1185">Reference proteome</keyword>
<feature type="domain" description="Porin" evidence="12">
    <location>
        <begin position="7"/>
        <end position="360"/>
    </location>
</feature>
<evidence type="ECO:0000256" key="5">
    <source>
        <dbReference type="ARBA" id="ARBA00022692"/>
    </source>
</evidence>
<dbReference type="Pfam" id="PF13609">
    <property type="entry name" value="Porin_4"/>
    <property type="match status" value="1"/>
</dbReference>
<evidence type="ECO:0000256" key="11">
    <source>
        <dbReference type="SAM" id="SignalP"/>
    </source>
</evidence>
<keyword evidence="8" id="KW-0626">Porin</keyword>
<dbReference type="STRING" id="1203554.HMPREF1476_01398"/>
<proteinExistence type="predicted"/>
<dbReference type="Gene3D" id="2.40.160.10">
    <property type="entry name" value="Porin"/>
    <property type="match status" value="1"/>
</dbReference>
<dbReference type="SUPFAM" id="SSF56935">
    <property type="entry name" value="Porins"/>
    <property type="match status" value="1"/>
</dbReference>
<dbReference type="CDD" id="cd00342">
    <property type="entry name" value="gram_neg_porins"/>
    <property type="match status" value="1"/>
</dbReference>
<evidence type="ECO:0000256" key="10">
    <source>
        <dbReference type="ARBA" id="ARBA00023237"/>
    </source>
</evidence>
<evidence type="ECO:0000313" key="13">
    <source>
        <dbReference type="EMBL" id="EPD98943.1"/>
    </source>
</evidence>
<comment type="subunit">
    <text evidence="2">Homotrimer.</text>
</comment>
<protein>
    <recommendedName>
        <fullName evidence="12">Porin domain-containing protein</fullName>
    </recommendedName>
</protein>
<dbReference type="EMBL" id="ATCF01000019">
    <property type="protein sequence ID" value="EPD98943.1"/>
    <property type="molecule type" value="Genomic_DNA"/>
</dbReference>
<comment type="subcellular location">
    <subcellularLocation>
        <location evidence="1">Cell outer membrane</location>
        <topology evidence="1">Multi-pass membrane protein</topology>
    </subcellularLocation>
</comment>
<dbReference type="AlphaFoldDB" id="S3BCB3"/>
<evidence type="ECO:0000256" key="8">
    <source>
        <dbReference type="ARBA" id="ARBA00023114"/>
    </source>
</evidence>
<evidence type="ECO:0000256" key="1">
    <source>
        <dbReference type="ARBA" id="ARBA00004571"/>
    </source>
</evidence>
<dbReference type="GO" id="GO:0015288">
    <property type="term" value="F:porin activity"/>
    <property type="evidence" value="ECO:0007669"/>
    <property type="project" value="UniProtKB-KW"/>
</dbReference>
<dbReference type="Proteomes" id="UP000014400">
    <property type="component" value="Unassembled WGS sequence"/>
</dbReference>
<evidence type="ECO:0000256" key="2">
    <source>
        <dbReference type="ARBA" id="ARBA00011233"/>
    </source>
</evidence>
<dbReference type="HOGENOM" id="CLU_038238_1_2_4"/>
<accession>S3BCB3</accession>
<evidence type="ECO:0000259" key="12">
    <source>
        <dbReference type="Pfam" id="PF13609"/>
    </source>
</evidence>
<evidence type="ECO:0000256" key="6">
    <source>
        <dbReference type="ARBA" id="ARBA00022729"/>
    </source>
</evidence>
<organism evidence="13 14">
    <name type="scientific">Sutterella wadsworthensis HGA0223</name>
    <dbReference type="NCBI Taxonomy" id="1203554"/>
    <lineage>
        <taxon>Bacteria</taxon>
        <taxon>Pseudomonadati</taxon>
        <taxon>Pseudomonadota</taxon>
        <taxon>Betaproteobacteria</taxon>
        <taxon>Burkholderiales</taxon>
        <taxon>Sutterellaceae</taxon>
        <taxon>Sutterella</taxon>
    </lineage>
</organism>
<feature type="chain" id="PRO_5004517716" description="Porin domain-containing protein" evidence="11">
    <location>
        <begin position="21"/>
        <end position="390"/>
    </location>
</feature>
<dbReference type="GO" id="GO:0009279">
    <property type="term" value="C:cell outer membrane"/>
    <property type="evidence" value="ECO:0007669"/>
    <property type="project" value="UniProtKB-SubCell"/>
</dbReference>
<evidence type="ECO:0000256" key="3">
    <source>
        <dbReference type="ARBA" id="ARBA00022448"/>
    </source>
</evidence>
<dbReference type="InterPro" id="IPR050298">
    <property type="entry name" value="Gram-neg_bact_OMP"/>
</dbReference>
<evidence type="ECO:0000256" key="7">
    <source>
        <dbReference type="ARBA" id="ARBA00023065"/>
    </source>
</evidence>
<keyword evidence="9" id="KW-0472">Membrane</keyword>
<comment type="caution">
    <text evidence="13">The sequence shown here is derived from an EMBL/GenBank/DDBJ whole genome shotgun (WGS) entry which is preliminary data.</text>
</comment>
<dbReference type="RefSeq" id="WP_016474618.1">
    <property type="nucleotide sequence ID" value="NZ_KE150480.1"/>
</dbReference>
<dbReference type="InterPro" id="IPR033900">
    <property type="entry name" value="Gram_neg_porin_domain"/>
</dbReference>
<evidence type="ECO:0000313" key="14">
    <source>
        <dbReference type="Proteomes" id="UP000014400"/>
    </source>
</evidence>
<dbReference type="GO" id="GO:0006811">
    <property type="term" value="P:monoatomic ion transport"/>
    <property type="evidence" value="ECO:0007669"/>
    <property type="project" value="UniProtKB-KW"/>
</dbReference>
<keyword evidence="7" id="KW-0406">Ion transport</keyword>
<feature type="signal peptide" evidence="11">
    <location>
        <begin position="1"/>
        <end position="20"/>
    </location>
</feature>
<keyword evidence="4" id="KW-1134">Transmembrane beta strand</keyword>
<keyword evidence="3" id="KW-0813">Transport</keyword>
<evidence type="ECO:0000256" key="4">
    <source>
        <dbReference type="ARBA" id="ARBA00022452"/>
    </source>
</evidence>
<reference evidence="13 14" key="1">
    <citation type="submission" date="2013-04" db="EMBL/GenBank/DDBJ databases">
        <title>The Genome Sequence of Sutterella wadsworthensis HGA0223.</title>
        <authorList>
            <consortium name="The Broad Institute Genomics Platform"/>
            <person name="Earl A."/>
            <person name="Ward D."/>
            <person name="Feldgarden M."/>
            <person name="Gevers D."/>
            <person name="Schmidt T.M."/>
            <person name="Dover J."/>
            <person name="Dai D."/>
            <person name="Walker B."/>
            <person name="Young S."/>
            <person name="Zeng Q."/>
            <person name="Gargeya S."/>
            <person name="Fitzgerald M."/>
            <person name="Haas B."/>
            <person name="Abouelleil A."/>
            <person name="Allen A.W."/>
            <person name="Alvarado L."/>
            <person name="Arachchi H.M."/>
            <person name="Berlin A.M."/>
            <person name="Chapman S.B."/>
            <person name="Gainer-Dewar J."/>
            <person name="Goldberg J."/>
            <person name="Griggs A."/>
            <person name="Gujja S."/>
            <person name="Hansen M."/>
            <person name="Howarth C."/>
            <person name="Imamovic A."/>
            <person name="Ireland A."/>
            <person name="Larimer J."/>
            <person name="McCowan C."/>
            <person name="Murphy C."/>
            <person name="Pearson M."/>
            <person name="Poon T.W."/>
            <person name="Priest M."/>
            <person name="Roberts A."/>
            <person name="Saif S."/>
            <person name="Shea T."/>
            <person name="Sisk P."/>
            <person name="Sykes S."/>
            <person name="Wortman J."/>
            <person name="Nusbaum C."/>
            <person name="Birren B."/>
        </authorList>
    </citation>
    <scope>NUCLEOTIDE SEQUENCE [LARGE SCALE GENOMIC DNA]</scope>
    <source>
        <strain evidence="13 14">HGA0223</strain>
    </source>
</reference>
<dbReference type="InterPro" id="IPR023614">
    <property type="entry name" value="Porin_dom_sf"/>
</dbReference>